<feature type="region of interest" description="Disordered" evidence="1">
    <location>
        <begin position="65"/>
        <end position="87"/>
    </location>
</feature>
<sequence>MRPQNCAAQQHEQPSRQCPCRLFSPLSSRLQTVCILSPGCPGPARGQVHPEPRLLQSVRLTLRRQTPAAATPQAPAAGPPRHGDRTLSWRGALHRPRLSSACGLLRPGTTPETTIRGHHSPERSNIAAHRLCRRHWPRMH</sequence>
<feature type="compositionally biased region" description="Low complexity" evidence="1">
    <location>
        <begin position="65"/>
        <end position="80"/>
    </location>
</feature>
<keyword evidence="3" id="KW-1185">Reference proteome</keyword>
<organism evidence="2 3">
    <name type="scientific">Pleurodeles waltl</name>
    <name type="common">Iberian ribbed newt</name>
    <dbReference type="NCBI Taxonomy" id="8319"/>
    <lineage>
        <taxon>Eukaryota</taxon>
        <taxon>Metazoa</taxon>
        <taxon>Chordata</taxon>
        <taxon>Craniata</taxon>
        <taxon>Vertebrata</taxon>
        <taxon>Euteleostomi</taxon>
        <taxon>Amphibia</taxon>
        <taxon>Batrachia</taxon>
        <taxon>Caudata</taxon>
        <taxon>Salamandroidea</taxon>
        <taxon>Salamandridae</taxon>
        <taxon>Pleurodelinae</taxon>
        <taxon>Pleurodeles</taxon>
    </lineage>
</organism>
<name>A0AAV7MR26_PLEWA</name>
<dbReference type="AlphaFoldDB" id="A0AAV7MR26"/>
<feature type="region of interest" description="Disordered" evidence="1">
    <location>
        <begin position="103"/>
        <end position="128"/>
    </location>
</feature>
<comment type="caution">
    <text evidence="2">The sequence shown here is derived from an EMBL/GenBank/DDBJ whole genome shotgun (WGS) entry which is preliminary data.</text>
</comment>
<accession>A0AAV7MR26</accession>
<evidence type="ECO:0000256" key="1">
    <source>
        <dbReference type="SAM" id="MobiDB-lite"/>
    </source>
</evidence>
<dbReference type="Proteomes" id="UP001066276">
    <property type="component" value="Chromosome 9"/>
</dbReference>
<reference evidence="2" key="1">
    <citation type="journal article" date="2022" name="bioRxiv">
        <title>Sequencing and chromosome-scale assembly of the giantPleurodeles waltlgenome.</title>
        <authorList>
            <person name="Brown T."/>
            <person name="Elewa A."/>
            <person name="Iarovenko S."/>
            <person name="Subramanian E."/>
            <person name="Araus A.J."/>
            <person name="Petzold A."/>
            <person name="Susuki M."/>
            <person name="Suzuki K.-i.T."/>
            <person name="Hayashi T."/>
            <person name="Toyoda A."/>
            <person name="Oliveira C."/>
            <person name="Osipova E."/>
            <person name="Leigh N.D."/>
            <person name="Simon A."/>
            <person name="Yun M.H."/>
        </authorList>
    </citation>
    <scope>NUCLEOTIDE SEQUENCE</scope>
    <source>
        <strain evidence="2">20211129_DDA</strain>
        <tissue evidence="2">Liver</tissue>
    </source>
</reference>
<evidence type="ECO:0000313" key="2">
    <source>
        <dbReference type="EMBL" id="KAJ1105787.1"/>
    </source>
</evidence>
<proteinExistence type="predicted"/>
<gene>
    <name evidence="2" type="ORF">NDU88_003191</name>
</gene>
<evidence type="ECO:0000313" key="3">
    <source>
        <dbReference type="Proteomes" id="UP001066276"/>
    </source>
</evidence>
<protein>
    <submittedName>
        <fullName evidence="2">Uncharacterized protein</fullName>
    </submittedName>
</protein>
<dbReference type="EMBL" id="JANPWB010000013">
    <property type="protein sequence ID" value="KAJ1105787.1"/>
    <property type="molecule type" value="Genomic_DNA"/>
</dbReference>